<feature type="region of interest" description="Disordered" evidence="4">
    <location>
        <begin position="492"/>
        <end position="518"/>
    </location>
</feature>
<dbReference type="PANTHER" id="PTHR43572:SF31">
    <property type="entry name" value="PROTEIN SMAX1-LIKE 3"/>
    <property type="match status" value="1"/>
</dbReference>
<keyword evidence="7" id="KW-1185">Reference proteome</keyword>
<keyword evidence="2 3" id="KW-0677">Repeat</keyword>
<evidence type="ECO:0000256" key="2">
    <source>
        <dbReference type="ARBA" id="ARBA00022737"/>
    </source>
</evidence>
<dbReference type="SUPFAM" id="SSF81923">
    <property type="entry name" value="Double Clp-N motif"/>
    <property type="match status" value="1"/>
</dbReference>
<dbReference type="Gene3D" id="1.10.1780.10">
    <property type="entry name" value="Clp, N-terminal domain"/>
    <property type="match status" value="1"/>
</dbReference>
<accession>A0AAD4JAG9</accession>
<evidence type="ECO:0000256" key="3">
    <source>
        <dbReference type="PROSITE-ProRule" id="PRU01251"/>
    </source>
</evidence>
<dbReference type="InterPro" id="IPR051650">
    <property type="entry name" value="SL_signaling_regulator"/>
</dbReference>
<dbReference type="InterPro" id="IPR036628">
    <property type="entry name" value="Clp_N_dom_sf"/>
</dbReference>
<evidence type="ECO:0000256" key="4">
    <source>
        <dbReference type="SAM" id="MobiDB-lite"/>
    </source>
</evidence>
<dbReference type="Proteomes" id="UP001190926">
    <property type="component" value="Unassembled WGS sequence"/>
</dbReference>
<dbReference type="PANTHER" id="PTHR43572">
    <property type="entry name" value="CHAPERONE PROTEIN CLPD, CHLOROPLASTIC"/>
    <property type="match status" value="1"/>
</dbReference>
<reference evidence="6 7" key="1">
    <citation type="journal article" date="2021" name="Nat. Commun.">
        <title>Incipient diploidization of the medicinal plant Perilla within 10,000 years.</title>
        <authorList>
            <person name="Zhang Y."/>
            <person name="Shen Q."/>
            <person name="Leng L."/>
            <person name="Zhang D."/>
            <person name="Chen S."/>
            <person name="Shi Y."/>
            <person name="Ning Z."/>
            <person name="Chen S."/>
        </authorList>
    </citation>
    <scope>NUCLEOTIDE SEQUENCE [LARGE SCALE GENOMIC DNA]</scope>
    <source>
        <strain evidence="7">cv. PC099</strain>
    </source>
</reference>
<dbReference type="InterPro" id="IPR004176">
    <property type="entry name" value="Clp_R_N"/>
</dbReference>
<feature type="region of interest" description="Disordered" evidence="4">
    <location>
        <begin position="692"/>
        <end position="714"/>
    </location>
</feature>
<dbReference type="InterPro" id="IPR027417">
    <property type="entry name" value="P-loop_NTPase"/>
</dbReference>
<comment type="similarity">
    <text evidence="1">Belongs to the ClpA/ClpB family.</text>
</comment>
<dbReference type="Pfam" id="PF23569">
    <property type="entry name" value="NBD_SMAX1"/>
    <property type="match status" value="1"/>
</dbReference>
<dbReference type="InterPro" id="IPR058680">
    <property type="entry name" value="NBD_SMAX1-like"/>
</dbReference>
<sequence>MKRSIILTITSHPIGGCAVQQALTSEAAGVVKQAVVLAKRRGHAQVTPMHVATTMLAAGGGLLRAACLQSYSHPLQCKALELCFNVALNRLPAASSNPILGHHDSHYPSISNALVAAFKRAQAHQRRGAADNQQQQQQPLLTVKIELEQLIISILDDPSVSRVMREAGFSSPQVKNNLEKSISSSSPVSARKSKENKVVVVDPSTPIFDEEKEDLNIIIEALVTSKKHRSFVVVGESISNAEKTVRELMDRVERGGVPQALREVKFITIPPFYSLCNLRRELVQQKIDELTFLVKSLVGKGVVLYLGDLNWISEYRVSVERERERERERSYYCSVEHMIVEVGRLVCGMEEINGRFWLMGIGTFQTYMRCRNGYNSLQMIWRLHPLTIPANTLGLSLVSHSSNEHGGEARNERDEVKLENGATLSSLPPWLKDESRRLANYNDQNCESIKEQYSTLHRQPKLLERTLTLSSAASPSSSNSCFSFDQNNPNLHQSHFSLPQNLPFYPSNSTPNSPSSADTVDAQRFKEFNANSLNTLCNALEEKVPRQKQIIPEIAGTILQCRSRMVRRKQGSNVLDHKEETWMFFLGQDAQAKVEISRNLAKFVFGSYSNFVSIGMSRRERDDRVCSSYVERFAREVSANPHRVFLLEDFERVDCSSRMRIKGAIERGRMSDKDGEEFSLFDAIVILSSERFSSTSSPETENAGAAAGDEGRSGGGVSLDLNMSFGDDSVEKLQSFDDLEILENVDRIVVFKILDL</sequence>
<evidence type="ECO:0000313" key="7">
    <source>
        <dbReference type="Proteomes" id="UP001190926"/>
    </source>
</evidence>
<evidence type="ECO:0000313" key="6">
    <source>
        <dbReference type="EMBL" id="KAH6830189.1"/>
    </source>
</evidence>
<feature type="compositionally biased region" description="Low complexity" evidence="4">
    <location>
        <begin position="692"/>
        <end position="701"/>
    </location>
</feature>
<proteinExistence type="inferred from homology"/>
<comment type="caution">
    <text evidence="6">The sequence shown here is derived from an EMBL/GenBank/DDBJ whole genome shotgun (WGS) entry which is preliminary data.</text>
</comment>
<gene>
    <name evidence="6" type="ORF">C2S53_015572</name>
</gene>
<dbReference type="EMBL" id="SDAM02000100">
    <property type="protein sequence ID" value="KAH6830189.1"/>
    <property type="molecule type" value="Genomic_DNA"/>
</dbReference>
<name>A0AAD4JAG9_PERFH</name>
<dbReference type="PROSITE" id="PS51903">
    <property type="entry name" value="CLP_R"/>
    <property type="match status" value="1"/>
</dbReference>
<organism evidence="6 7">
    <name type="scientific">Perilla frutescens var. hirtella</name>
    <name type="common">Perilla citriodora</name>
    <name type="synonym">Perilla setoyensis</name>
    <dbReference type="NCBI Taxonomy" id="608512"/>
    <lineage>
        <taxon>Eukaryota</taxon>
        <taxon>Viridiplantae</taxon>
        <taxon>Streptophyta</taxon>
        <taxon>Embryophyta</taxon>
        <taxon>Tracheophyta</taxon>
        <taxon>Spermatophyta</taxon>
        <taxon>Magnoliopsida</taxon>
        <taxon>eudicotyledons</taxon>
        <taxon>Gunneridae</taxon>
        <taxon>Pentapetalae</taxon>
        <taxon>asterids</taxon>
        <taxon>lamiids</taxon>
        <taxon>Lamiales</taxon>
        <taxon>Lamiaceae</taxon>
        <taxon>Nepetoideae</taxon>
        <taxon>Elsholtzieae</taxon>
        <taxon>Perilla</taxon>
    </lineage>
</organism>
<evidence type="ECO:0000259" key="5">
    <source>
        <dbReference type="PROSITE" id="PS51903"/>
    </source>
</evidence>
<protein>
    <recommendedName>
        <fullName evidence="5">Clp R domain-containing protein</fullName>
    </recommendedName>
</protein>
<dbReference type="Pfam" id="PF02861">
    <property type="entry name" value="Clp_N"/>
    <property type="match status" value="1"/>
</dbReference>
<feature type="domain" description="Clp R" evidence="5">
    <location>
        <begin position="19"/>
        <end position="185"/>
    </location>
</feature>
<dbReference type="Gene3D" id="3.40.50.300">
    <property type="entry name" value="P-loop containing nucleotide triphosphate hydrolases"/>
    <property type="match status" value="1"/>
</dbReference>
<evidence type="ECO:0000256" key="1">
    <source>
        <dbReference type="ARBA" id="ARBA00008675"/>
    </source>
</evidence>
<dbReference type="AlphaFoldDB" id="A0AAD4JAG9"/>
<feature type="compositionally biased region" description="Low complexity" evidence="4">
    <location>
        <begin position="506"/>
        <end position="516"/>
    </location>
</feature>